<evidence type="ECO:0000313" key="13">
    <source>
        <dbReference type="EMBL" id="SDW94801.1"/>
    </source>
</evidence>
<evidence type="ECO:0000256" key="6">
    <source>
        <dbReference type="ARBA" id="ARBA00022729"/>
    </source>
</evidence>
<dbReference type="InterPro" id="IPR039426">
    <property type="entry name" value="TonB-dep_rcpt-like"/>
</dbReference>
<sequence length="1008" mass="109715">MLRINVLTVLLFLGLTAIAQNRKLSGVVTDGTTGKGIPSATVSIKGNKGSNRATDADGRFSLSVVNGKITLQVSAIGYVAKDLQVDAGTNEVTVSLAQSVENLSEVVVTALGIRREKKTLTYASQSINGDELRKAANINFMDALSGKAAGVNIFTSSSGAGGSTKVVLRGNKSLNGLSEPLYVIDGIPMVNNKGGQPGSYGGTDQGDGLSAINPEDIESMTVLRGANAALLYGSQGANGVVVITTKRGRSGKVTVNFNSSTTFDKVFNLPAFQYDYGAVNGSDYSWAMTKGSGYKRGYIENFFRTGVDATNSVSIAGGSDKTSVYFSYANTSATGVMPTNTYTRHNITLNQSTKLLKDKLTLSSNVMLSSEISRNRPGAGYYNNPLTGLYLFARERDFDSYKNNYQVFDSTRNLYKMNWYSTEEKQNNPYWEINNDPKFAKTYRIIASAKAAYEITKNLKFEARGSIDYADKLFDNRYAAGGNSVSVSPNGTWSYTKYTDQSLYTDGILNYNNKFGDFSVTAIAGASYQRNVFNDGMTVGNGTVSLQYPNFFTFANIPNNVMFKQTINRSIKEGVLANATIGYKEMLFLDLAGRNDWASTLALTGNQSYFYPSVGLTAIVSEMIKMPEYISFFKLRASTTKTANDVPFNVVSPNNTIGGTGTANATGGISRNTQVPFSNLKPEEIASTEYGAEMRFLNGRLGFDFTYYNATSTNQFLRLSAPSGSGYTFYYVNAGKITNNGFELTVNAEPIRKADFRWTTAVNLAQNKNKIVELIASNPNYQVGGDDEGFASIIKAGGSFNDVYIYKFNRNDAGQIILDTKGVPTKAKTQTLVGNVNPDYLLGWNNTFNYKNFFLSLLVNGKFGGVAFSKTEAFLDAYGVSARSAADRNGGQMSINAIQGTTAVTTIAPDVYYSSIGDRNRIMEPYVFSRTNVRLAQFVLGYTFPAKNKNAVIKDASVSLIGRNLFFFYKKAPYDPEQAMSTNNSMQSNDVFSMPATRSYGINVKLTF</sequence>
<keyword evidence="2 11" id="KW-0813">Transport</keyword>
<dbReference type="PANTHER" id="PTHR32552">
    <property type="entry name" value="FERRICHROME IRON RECEPTOR-RELATED"/>
    <property type="match status" value="1"/>
</dbReference>
<keyword evidence="7" id="KW-0408">Iron</keyword>
<keyword evidence="14" id="KW-1185">Reference proteome</keyword>
<reference evidence="13 14" key="1">
    <citation type="submission" date="2016-10" db="EMBL/GenBank/DDBJ databases">
        <authorList>
            <person name="Varghese N."/>
            <person name="Submissions S."/>
        </authorList>
    </citation>
    <scope>NUCLEOTIDE SEQUENCE [LARGE SCALE GENOMIC DNA]</scope>
    <source>
        <strain evidence="13 14">DSM 25353</strain>
    </source>
</reference>
<keyword evidence="4" id="KW-0410">Iron transport</keyword>
<organism evidence="13 14">
    <name type="scientific">Hydrobacter penzbergensis</name>
    <dbReference type="NCBI Taxonomy" id="1235997"/>
    <lineage>
        <taxon>Bacteria</taxon>
        <taxon>Pseudomonadati</taxon>
        <taxon>Bacteroidota</taxon>
        <taxon>Chitinophagia</taxon>
        <taxon>Chitinophagales</taxon>
        <taxon>Chitinophagaceae</taxon>
        <taxon>Hydrobacter</taxon>
    </lineage>
</organism>
<dbReference type="InterPro" id="IPR036942">
    <property type="entry name" value="Beta-barrel_TonB_sf"/>
</dbReference>
<proteinExistence type="inferred from homology"/>
<dbReference type="Gene3D" id="2.60.40.1120">
    <property type="entry name" value="Carboxypeptidase-like, regulatory domain"/>
    <property type="match status" value="1"/>
</dbReference>
<dbReference type="NCBIfam" id="TIGR04056">
    <property type="entry name" value="OMP_RagA_SusC"/>
    <property type="match status" value="1"/>
</dbReference>
<dbReference type="GO" id="GO:0015344">
    <property type="term" value="F:siderophore uptake transmembrane transporter activity"/>
    <property type="evidence" value="ECO:0007669"/>
    <property type="project" value="TreeGrafter"/>
</dbReference>
<keyword evidence="5 11" id="KW-0812">Transmembrane</keyword>
<dbReference type="InterPro" id="IPR037066">
    <property type="entry name" value="Plug_dom_sf"/>
</dbReference>
<evidence type="ECO:0000256" key="11">
    <source>
        <dbReference type="PROSITE-ProRule" id="PRU01360"/>
    </source>
</evidence>
<evidence type="ECO:0000259" key="12">
    <source>
        <dbReference type="Pfam" id="PF07715"/>
    </source>
</evidence>
<comment type="caution">
    <text evidence="13">The sequence shown here is derived from an EMBL/GenBank/DDBJ whole genome shotgun (WGS) entry which is preliminary data.</text>
</comment>
<dbReference type="Pfam" id="PF07715">
    <property type="entry name" value="Plug"/>
    <property type="match status" value="1"/>
</dbReference>
<dbReference type="NCBIfam" id="TIGR04057">
    <property type="entry name" value="SusC_RagA_signa"/>
    <property type="match status" value="1"/>
</dbReference>
<keyword evidence="8" id="KW-0406">Ion transport</keyword>
<dbReference type="Gene3D" id="2.170.130.10">
    <property type="entry name" value="TonB-dependent receptor, plug domain"/>
    <property type="match status" value="1"/>
</dbReference>
<evidence type="ECO:0000256" key="2">
    <source>
        <dbReference type="ARBA" id="ARBA00022448"/>
    </source>
</evidence>
<keyword evidence="9 11" id="KW-0472">Membrane</keyword>
<evidence type="ECO:0000256" key="8">
    <source>
        <dbReference type="ARBA" id="ARBA00023065"/>
    </source>
</evidence>
<feature type="domain" description="TonB-dependent receptor plug" evidence="12">
    <location>
        <begin position="117"/>
        <end position="240"/>
    </location>
</feature>
<dbReference type="InterPro" id="IPR023997">
    <property type="entry name" value="TonB-dep_OMP_SusC/RagA_CS"/>
</dbReference>
<evidence type="ECO:0000256" key="3">
    <source>
        <dbReference type="ARBA" id="ARBA00022452"/>
    </source>
</evidence>
<dbReference type="SUPFAM" id="SSF49464">
    <property type="entry name" value="Carboxypeptidase regulatory domain-like"/>
    <property type="match status" value="1"/>
</dbReference>
<dbReference type="PANTHER" id="PTHR32552:SF68">
    <property type="entry name" value="FERRICHROME OUTER MEMBRANE TRANSPORTER_PHAGE RECEPTOR"/>
    <property type="match status" value="1"/>
</dbReference>
<name>A0A8X8IHB6_9BACT</name>
<dbReference type="AlphaFoldDB" id="A0A8X8IHB6"/>
<keyword evidence="6" id="KW-0732">Signal</keyword>
<evidence type="ECO:0000256" key="7">
    <source>
        <dbReference type="ARBA" id="ARBA00023004"/>
    </source>
</evidence>
<gene>
    <name evidence="13" type="ORF">SAMN05444410_107129</name>
</gene>
<accession>A0A8X8IHB6</accession>
<dbReference type="SUPFAM" id="SSF56935">
    <property type="entry name" value="Porins"/>
    <property type="match status" value="1"/>
</dbReference>
<dbReference type="EMBL" id="FNNO01000007">
    <property type="protein sequence ID" value="SDW94801.1"/>
    <property type="molecule type" value="Genomic_DNA"/>
</dbReference>
<evidence type="ECO:0000256" key="10">
    <source>
        <dbReference type="ARBA" id="ARBA00023237"/>
    </source>
</evidence>
<dbReference type="Proteomes" id="UP000198711">
    <property type="component" value="Unassembled WGS sequence"/>
</dbReference>
<dbReference type="Gene3D" id="2.40.170.20">
    <property type="entry name" value="TonB-dependent receptor, beta-barrel domain"/>
    <property type="match status" value="1"/>
</dbReference>
<dbReference type="InterPro" id="IPR008969">
    <property type="entry name" value="CarboxyPept-like_regulatory"/>
</dbReference>
<evidence type="ECO:0000256" key="9">
    <source>
        <dbReference type="ARBA" id="ARBA00023136"/>
    </source>
</evidence>
<protein>
    <submittedName>
        <fullName evidence="13">TonB-linked outer membrane protein, SusC/RagA family</fullName>
    </submittedName>
</protein>
<dbReference type="RefSeq" id="WP_092723772.1">
    <property type="nucleotide sequence ID" value="NZ_FNNO01000007.1"/>
</dbReference>
<keyword evidence="3 11" id="KW-1134">Transmembrane beta strand</keyword>
<evidence type="ECO:0000256" key="4">
    <source>
        <dbReference type="ARBA" id="ARBA00022496"/>
    </source>
</evidence>
<evidence type="ECO:0000256" key="1">
    <source>
        <dbReference type="ARBA" id="ARBA00004571"/>
    </source>
</evidence>
<evidence type="ECO:0000256" key="5">
    <source>
        <dbReference type="ARBA" id="ARBA00022692"/>
    </source>
</evidence>
<comment type="similarity">
    <text evidence="11">Belongs to the TonB-dependent receptor family.</text>
</comment>
<dbReference type="GO" id="GO:0009279">
    <property type="term" value="C:cell outer membrane"/>
    <property type="evidence" value="ECO:0007669"/>
    <property type="project" value="UniProtKB-SubCell"/>
</dbReference>
<evidence type="ECO:0000313" key="14">
    <source>
        <dbReference type="Proteomes" id="UP000198711"/>
    </source>
</evidence>
<comment type="subcellular location">
    <subcellularLocation>
        <location evidence="1 11">Cell outer membrane</location>
        <topology evidence="1 11">Multi-pass membrane protein</topology>
    </subcellularLocation>
</comment>
<dbReference type="PROSITE" id="PS52016">
    <property type="entry name" value="TONB_DEPENDENT_REC_3"/>
    <property type="match status" value="1"/>
</dbReference>
<keyword evidence="10 11" id="KW-0998">Cell outer membrane</keyword>
<dbReference type="InterPro" id="IPR012910">
    <property type="entry name" value="Plug_dom"/>
</dbReference>
<dbReference type="Pfam" id="PF13715">
    <property type="entry name" value="CarbopepD_reg_2"/>
    <property type="match status" value="1"/>
</dbReference>
<dbReference type="InterPro" id="IPR023996">
    <property type="entry name" value="TonB-dep_OMP_SusC/RagA"/>
</dbReference>